<evidence type="ECO:0000259" key="4">
    <source>
        <dbReference type="SMART" id="SM00418"/>
    </source>
</evidence>
<comment type="caution">
    <text evidence="5">The sequence shown here is derived from an EMBL/GenBank/DDBJ whole genome shotgun (WGS) entry which is preliminary data.</text>
</comment>
<dbReference type="InterPro" id="IPR036390">
    <property type="entry name" value="WH_DNA-bd_sf"/>
</dbReference>
<feature type="domain" description="HTH arsR-type" evidence="4">
    <location>
        <begin position="250"/>
        <end position="325"/>
    </location>
</feature>
<dbReference type="InterPro" id="IPR011991">
    <property type="entry name" value="ArsR-like_HTH"/>
</dbReference>
<dbReference type="Pfam" id="PF12840">
    <property type="entry name" value="HTH_20"/>
    <property type="match status" value="1"/>
</dbReference>
<dbReference type="Pfam" id="PF19361">
    <property type="entry name" value="DUF5937"/>
    <property type="match status" value="1"/>
</dbReference>
<protein>
    <submittedName>
        <fullName evidence="5">Transcriptional regulator</fullName>
    </submittedName>
</protein>
<dbReference type="EMBL" id="BONF01000024">
    <property type="protein sequence ID" value="GIF82738.1"/>
    <property type="molecule type" value="Genomic_DNA"/>
</dbReference>
<reference evidence="5 6" key="1">
    <citation type="submission" date="2021-01" db="EMBL/GenBank/DDBJ databases">
        <title>Whole genome shotgun sequence of Catellatospora bangladeshensis NBRC 107357.</title>
        <authorList>
            <person name="Komaki H."/>
            <person name="Tamura T."/>
        </authorList>
    </citation>
    <scope>NUCLEOTIDE SEQUENCE [LARGE SCALE GENOMIC DNA]</scope>
    <source>
        <strain evidence="5 6">NBRC 107357</strain>
    </source>
</reference>
<dbReference type="PANTHER" id="PTHR43132">
    <property type="entry name" value="ARSENICAL RESISTANCE OPERON REPRESSOR ARSR-RELATED"/>
    <property type="match status" value="1"/>
</dbReference>
<dbReference type="InterPro" id="IPR001845">
    <property type="entry name" value="HTH_ArsR_DNA-bd_dom"/>
</dbReference>
<dbReference type="GO" id="GO:0003677">
    <property type="term" value="F:DNA binding"/>
    <property type="evidence" value="ECO:0007669"/>
    <property type="project" value="UniProtKB-KW"/>
</dbReference>
<name>A0A8J3NK70_9ACTN</name>
<evidence type="ECO:0000313" key="6">
    <source>
        <dbReference type="Proteomes" id="UP000601223"/>
    </source>
</evidence>
<evidence type="ECO:0000256" key="1">
    <source>
        <dbReference type="ARBA" id="ARBA00023015"/>
    </source>
</evidence>
<dbReference type="SMART" id="SM00418">
    <property type="entry name" value="HTH_ARSR"/>
    <property type="match status" value="1"/>
</dbReference>
<keyword evidence="3" id="KW-0804">Transcription</keyword>
<gene>
    <name evidence="5" type="ORF">Cba03nite_40870</name>
</gene>
<dbReference type="RefSeq" id="WP_203748451.1">
    <property type="nucleotide sequence ID" value="NZ_BONF01000024.1"/>
</dbReference>
<evidence type="ECO:0000256" key="3">
    <source>
        <dbReference type="ARBA" id="ARBA00023163"/>
    </source>
</evidence>
<dbReference type="InterPro" id="IPR051011">
    <property type="entry name" value="Metal_resp_trans_reg"/>
</dbReference>
<dbReference type="Proteomes" id="UP000601223">
    <property type="component" value="Unassembled WGS sequence"/>
</dbReference>
<proteinExistence type="predicted"/>
<keyword evidence="2" id="KW-0238">DNA-binding</keyword>
<dbReference type="Gene3D" id="1.10.10.10">
    <property type="entry name" value="Winged helix-like DNA-binding domain superfamily/Winged helix DNA-binding domain"/>
    <property type="match status" value="1"/>
</dbReference>
<dbReference type="PANTHER" id="PTHR43132:SF6">
    <property type="entry name" value="HTH-TYPE TRANSCRIPTIONAL REPRESSOR CZRA"/>
    <property type="match status" value="1"/>
</dbReference>
<dbReference type="GO" id="GO:0003700">
    <property type="term" value="F:DNA-binding transcription factor activity"/>
    <property type="evidence" value="ECO:0007669"/>
    <property type="project" value="InterPro"/>
</dbReference>
<dbReference type="SUPFAM" id="SSF46785">
    <property type="entry name" value="Winged helix' DNA-binding domain"/>
    <property type="match status" value="1"/>
</dbReference>
<dbReference type="InterPro" id="IPR036388">
    <property type="entry name" value="WH-like_DNA-bd_sf"/>
</dbReference>
<accession>A0A8J3NK70</accession>
<keyword evidence="1" id="KW-0805">Transcription regulation</keyword>
<keyword evidence="6" id="KW-1185">Reference proteome</keyword>
<evidence type="ECO:0000313" key="5">
    <source>
        <dbReference type="EMBL" id="GIF82738.1"/>
    </source>
</evidence>
<organism evidence="5 6">
    <name type="scientific">Catellatospora bangladeshensis</name>
    <dbReference type="NCBI Taxonomy" id="310355"/>
    <lineage>
        <taxon>Bacteria</taxon>
        <taxon>Bacillati</taxon>
        <taxon>Actinomycetota</taxon>
        <taxon>Actinomycetes</taxon>
        <taxon>Micromonosporales</taxon>
        <taxon>Micromonosporaceae</taxon>
        <taxon>Catellatospora</taxon>
    </lineage>
</organism>
<dbReference type="CDD" id="cd00090">
    <property type="entry name" value="HTH_ARSR"/>
    <property type="match status" value="1"/>
</dbReference>
<sequence>MLRFEVTADDLLHSRFAISPLFELDSLIRILAGLSRNQRLPVSWAARLRPAYEQLSADPAMRAVVALHSLRQGPGFLAPPPAGMAQTIEDDLAAVRATPLALARRDVRSSLALRPCHDTQALAVLHSPDVAALLADALERAWHALLAADWLRLRVICERDVLHRSADLGRSGWAAAFDGLPRVRWRAGGIEIPQLLNAAVEVAGRGLLLVPSVFIWPGVAAHHEQPWHPAIIYAARGVAALWEPDPPPAEALAALVGRARARLLEALAEPASTTQLARSLGLAPGAVGDHLAVLLRAGLLDRARSGRSVLYRRTPLGDALAATASL</sequence>
<evidence type="ECO:0000256" key="2">
    <source>
        <dbReference type="ARBA" id="ARBA00023125"/>
    </source>
</evidence>
<dbReference type="InterPro" id="IPR045981">
    <property type="entry name" value="DUF5937"/>
</dbReference>
<dbReference type="AlphaFoldDB" id="A0A8J3NK70"/>